<organism evidence="2 3">
    <name type="scientific">Penicillium camemberti (strain FM 013)</name>
    <dbReference type="NCBI Taxonomy" id="1429867"/>
    <lineage>
        <taxon>Eukaryota</taxon>
        <taxon>Fungi</taxon>
        <taxon>Dikarya</taxon>
        <taxon>Ascomycota</taxon>
        <taxon>Pezizomycotina</taxon>
        <taxon>Eurotiomycetes</taxon>
        <taxon>Eurotiomycetidae</taxon>
        <taxon>Eurotiales</taxon>
        <taxon>Aspergillaceae</taxon>
        <taxon>Penicillium</taxon>
    </lineage>
</organism>
<name>A0A0G4P6C8_PENC3</name>
<reference evidence="2 3" key="1">
    <citation type="journal article" date="2014" name="Nat. Commun.">
        <title>Multiple recent horizontal transfers of a large genomic region in cheese making fungi.</title>
        <authorList>
            <person name="Cheeseman K."/>
            <person name="Ropars J."/>
            <person name="Renault P."/>
            <person name="Dupont J."/>
            <person name="Gouzy J."/>
            <person name="Branca A."/>
            <person name="Abraham A.L."/>
            <person name="Ceppi M."/>
            <person name="Conseiller E."/>
            <person name="Debuchy R."/>
            <person name="Malagnac F."/>
            <person name="Goarin A."/>
            <person name="Silar P."/>
            <person name="Lacoste S."/>
            <person name="Sallet E."/>
            <person name="Bensimon A."/>
            <person name="Giraud T."/>
            <person name="Brygoo Y."/>
        </authorList>
    </citation>
    <scope>NUCLEOTIDE SEQUENCE [LARGE SCALE GENOMIC DNA]</scope>
    <source>
        <strain evidence="3">FM 013</strain>
    </source>
</reference>
<proteinExistence type="predicted"/>
<sequence>MNLTTGDSSTKVLGKGTESKASAEIWYRCLAYVNSAVLVKTATMVDRVILQETKQAEKALLYQTYHLSRALRQISRWLAFYYDNKLSVGRKSEYSLISDRILIYYTPPDHPEINGYTERSGSMIIMRIRMLCQEANVRLYRSLAYCRIDHQVRSDKMNPRAEIGFLIGYVVSNIYKIWFPHKGKVRYIRDAVIDEIRATRRHTTPFQGMERAHMPTPAELLALSREITSSVDASNILSGRCMRRARKDDDFVYATTMQSLDEELPALLHAFTAGLYTEKLNARRHRDDLLLPPKH</sequence>
<dbReference type="STRING" id="1429867.A0A0G4P6C8"/>
<dbReference type="AlphaFoldDB" id="A0A0G4P6C8"/>
<dbReference type="InterPro" id="IPR057670">
    <property type="entry name" value="SH3_retrovirus"/>
</dbReference>
<evidence type="ECO:0000313" key="3">
    <source>
        <dbReference type="Proteomes" id="UP000053732"/>
    </source>
</evidence>
<dbReference type="Pfam" id="PF25597">
    <property type="entry name" value="SH3_retrovirus"/>
    <property type="match status" value="1"/>
</dbReference>
<dbReference type="EMBL" id="HG793139">
    <property type="protein sequence ID" value="CRL21867.1"/>
    <property type="molecule type" value="Genomic_DNA"/>
</dbReference>
<keyword evidence="3" id="KW-1185">Reference proteome</keyword>
<feature type="domain" description="Retroviral polymerase SH3-like" evidence="1">
    <location>
        <begin position="142"/>
        <end position="197"/>
    </location>
</feature>
<evidence type="ECO:0000313" key="2">
    <source>
        <dbReference type="EMBL" id="CRL21867.1"/>
    </source>
</evidence>
<protein>
    <submittedName>
        <fullName evidence="2">Str. FM013</fullName>
    </submittedName>
</protein>
<gene>
    <name evidence="2" type="ORF">PCAMFM013_S006g000407</name>
</gene>
<accession>A0A0G4P6C8</accession>
<evidence type="ECO:0000259" key="1">
    <source>
        <dbReference type="Pfam" id="PF25597"/>
    </source>
</evidence>
<dbReference type="Proteomes" id="UP000053732">
    <property type="component" value="Unassembled WGS sequence"/>
</dbReference>